<dbReference type="Proteomes" id="UP000095751">
    <property type="component" value="Unassembled WGS sequence"/>
</dbReference>
<dbReference type="GO" id="GO:0004722">
    <property type="term" value="F:protein serine/threonine phosphatase activity"/>
    <property type="evidence" value="ECO:0007669"/>
    <property type="project" value="InterPro"/>
</dbReference>
<dbReference type="InterPro" id="IPR001932">
    <property type="entry name" value="PPM-type_phosphatase-like_dom"/>
</dbReference>
<feature type="region of interest" description="Disordered" evidence="1">
    <location>
        <begin position="46"/>
        <end position="88"/>
    </location>
</feature>
<dbReference type="InterPro" id="IPR015655">
    <property type="entry name" value="PP2C"/>
</dbReference>
<dbReference type="CDD" id="cd00143">
    <property type="entry name" value="PP2Cc"/>
    <property type="match status" value="1"/>
</dbReference>
<protein>
    <submittedName>
        <fullName evidence="3">Protein serine/threonine phosphatase 2C</fullName>
    </submittedName>
</protein>
<reference evidence="3 4" key="1">
    <citation type="submission" date="2016-09" db="EMBL/GenBank/DDBJ databases">
        <title>Extensive genetic diversity and differential bi-allelic expression allows diatom success in the polar Southern Ocean.</title>
        <authorList>
            <consortium name="DOE Joint Genome Institute"/>
            <person name="Mock T."/>
            <person name="Otillar R.P."/>
            <person name="Strauss J."/>
            <person name="Dupont C."/>
            <person name="Frickenhaus S."/>
            <person name="Maumus F."/>
            <person name="Mcmullan M."/>
            <person name="Sanges R."/>
            <person name="Schmutz J."/>
            <person name="Toseland A."/>
            <person name="Valas R."/>
            <person name="Veluchamy A."/>
            <person name="Ward B.J."/>
            <person name="Allen A."/>
            <person name="Barry K."/>
            <person name="Falciatore A."/>
            <person name="Ferrante M."/>
            <person name="Fortunato A.E."/>
            <person name="Gloeckner G."/>
            <person name="Gruber A."/>
            <person name="Hipkin R."/>
            <person name="Janech M."/>
            <person name="Kroth P."/>
            <person name="Leese F."/>
            <person name="Lindquist E."/>
            <person name="Lyon B.R."/>
            <person name="Martin J."/>
            <person name="Mayer C."/>
            <person name="Parker M."/>
            <person name="Quesneville H."/>
            <person name="Raymond J."/>
            <person name="Uhlig C."/>
            <person name="Valentin K.U."/>
            <person name="Worden A.Z."/>
            <person name="Armbrust E.V."/>
            <person name="Bowler C."/>
            <person name="Green B."/>
            <person name="Moulton V."/>
            <person name="Van Oosterhout C."/>
            <person name="Grigoriev I."/>
        </authorList>
    </citation>
    <scope>NUCLEOTIDE SEQUENCE [LARGE SCALE GENOMIC DNA]</scope>
    <source>
        <strain evidence="3 4">CCMP1102</strain>
    </source>
</reference>
<dbReference type="SUPFAM" id="SSF81606">
    <property type="entry name" value="PP2C-like"/>
    <property type="match status" value="1"/>
</dbReference>
<dbReference type="PANTHER" id="PTHR47992">
    <property type="entry name" value="PROTEIN PHOSPHATASE"/>
    <property type="match status" value="1"/>
</dbReference>
<feature type="region of interest" description="Disordered" evidence="1">
    <location>
        <begin position="374"/>
        <end position="401"/>
    </location>
</feature>
<dbReference type="OrthoDB" id="45537at2759"/>
<dbReference type="EMBL" id="KV784385">
    <property type="protein sequence ID" value="OEU07458.1"/>
    <property type="molecule type" value="Genomic_DNA"/>
</dbReference>
<name>A0A1E7ENC8_9STRA</name>
<evidence type="ECO:0000256" key="1">
    <source>
        <dbReference type="SAM" id="MobiDB-lite"/>
    </source>
</evidence>
<evidence type="ECO:0000259" key="2">
    <source>
        <dbReference type="PROSITE" id="PS51746"/>
    </source>
</evidence>
<dbReference type="Pfam" id="PF00481">
    <property type="entry name" value="PP2C"/>
    <property type="match status" value="1"/>
</dbReference>
<dbReference type="InParanoid" id="A0A1E7ENC8"/>
<dbReference type="Gene3D" id="3.60.40.10">
    <property type="entry name" value="PPM-type phosphatase domain"/>
    <property type="match status" value="1"/>
</dbReference>
<keyword evidence="4" id="KW-1185">Reference proteome</keyword>
<organism evidence="3 4">
    <name type="scientific">Fragilariopsis cylindrus CCMP1102</name>
    <dbReference type="NCBI Taxonomy" id="635003"/>
    <lineage>
        <taxon>Eukaryota</taxon>
        <taxon>Sar</taxon>
        <taxon>Stramenopiles</taxon>
        <taxon>Ochrophyta</taxon>
        <taxon>Bacillariophyta</taxon>
        <taxon>Bacillariophyceae</taxon>
        <taxon>Bacillariophycidae</taxon>
        <taxon>Bacillariales</taxon>
        <taxon>Bacillariaceae</taxon>
        <taxon>Fragilariopsis</taxon>
    </lineage>
</organism>
<dbReference type="PROSITE" id="PS51746">
    <property type="entry name" value="PPM_2"/>
    <property type="match status" value="1"/>
</dbReference>
<dbReference type="KEGG" id="fcy:FRACYDRAFT_213074"/>
<sequence>MILLSPESLSPPSRFLIPPPVKLDRAELSELADILPRVDADTAYRPKPVTGKYIPPHQRGSNNAAPSKSKYVPPHHRQNHPFTPITPPIDTVQLDQLDIVDESATGFIRGGCADPQLIHGSILDQAYIPKRASRLEKTRAEAHGSYGGSFSSELSYAKKKSSKLRWEVGAISECGIRESQEDSYVLNNDLLKTFESGPYGSLPQSYWKQEETDHSLGLFAIFDGHCGNQGARFAVERLGRFIHDELLLVESNDSHHQQSDASSLHPSNIESILSEAFVKMDNEFCNLCQLDGREWESGACATVAIVANENLVVASLGDCRGILCRFVDDATSYESDNLWCQLDTELDDIVCGELAVSRALGDRDFKASFNSMLPSTQKSSDDHETTTTTTTTTEEEWESPLFLPYPDNHSHRFRGDLVTNTPDFHRVQLGTEGVVNEFLLLACDGLWDVMDADDAVRIVRDLLYHKKFTAKKAAARLAELAIHLGSSDNITVIVVRLISEK</sequence>
<dbReference type="InterPro" id="IPR036457">
    <property type="entry name" value="PPM-type-like_dom_sf"/>
</dbReference>
<evidence type="ECO:0000313" key="3">
    <source>
        <dbReference type="EMBL" id="OEU07458.1"/>
    </source>
</evidence>
<accession>A0A1E7ENC8</accession>
<dbReference type="SMART" id="SM00332">
    <property type="entry name" value="PP2Cc"/>
    <property type="match status" value="1"/>
</dbReference>
<proteinExistence type="predicted"/>
<dbReference type="AlphaFoldDB" id="A0A1E7ENC8"/>
<feature type="domain" description="PPM-type phosphatase" evidence="2">
    <location>
        <begin position="167"/>
        <end position="497"/>
    </location>
</feature>
<evidence type="ECO:0000313" key="4">
    <source>
        <dbReference type="Proteomes" id="UP000095751"/>
    </source>
</evidence>
<gene>
    <name evidence="3" type="ORF">FRACYDRAFT_213074</name>
</gene>